<name>G7V9W2_THELD</name>
<dbReference type="Pfam" id="PF06574">
    <property type="entry name" value="FAD_syn"/>
    <property type="match status" value="1"/>
</dbReference>
<evidence type="ECO:0000256" key="2">
    <source>
        <dbReference type="ARBA" id="ARBA00005201"/>
    </source>
</evidence>
<evidence type="ECO:0000256" key="14">
    <source>
        <dbReference type="PIRNR" id="PIRNR004491"/>
    </source>
</evidence>
<dbReference type="GO" id="GO:0009398">
    <property type="term" value="P:FMN biosynthetic process"/>
    <property type="evidence" value="ECO:0007669"/>
    <property type="project" value="UniProtKB-UniRule"/>
</dbReference>
<dbReference type="InterPro" id="IPR014729">
    <property type="entry name" value="Rossmann-like_a/b/a_fold"/>
</dbReference>
<dbReference type="SMART" id="SM00904">
    <property type="entry name" value="Flavokinase"/>
    <property type="match status" value="1"/>
</dbReference>
<comment type="catalytic activity">
    <reaction evidence="13 14">
        <text>FMN + ATP + H(+) = FAD + diphosphate</text>
        <dbReference type="Rhea" id="RHEA:17237"/>
        <dbReference type="ChEBI" id="CHEBI:15378"/>
        <dbReference type="ChEBI" id="CHEBI:30616"/>
        <dbReference type="ChEBI" id="CHEBI:33019"/>
        <dbReference type="ChEBI" id="CHEBI:57692"/>
        <dbReference type="ChEBI" id="CHEBI:58210"/>
        <dbReference type="EC" id="2.7.7.2"/>
    </reaction>
</comment>
<comment type="catalytic activity">
    <reaction evidence="12 14">
        <text>riboflavin + ATP = FMN + ADP + H(+)</text>
        <dbReference type="Rhea" id="RHEA:14357"/>
        <dbReference type="ChEBI" id="CHEBI:15378"/>
        <dbReference type="ChEBI" id="CHEBI:30616"/>
        <dbReference type="ChEBI" id="CHEBI:57986"/>
        <dbReference type="ChEBI" id="CHEBI:58210"/>
        <dbReference type="ChEBI" id="CHEBI:456216"/>
        <dbReference type="EC" id="2.7.1.26"/>
    </reaction>
</comment>
<keyword evidence="4 14" id="KW-0288">FMN</keyword>
<keyword evidence="11" id="KW-0511">Multifunctional enzyme</keyword>
<dbReference type="AlphaFoldDB" id="G7V9W2"/>
<proteinExistence type="inferred from homology"/>
<dbReference type="NCBIfam" id="NF004162">
    <property type="entry name" value="PRK05627.1-5"/>
    <property type="match status" value="1"/>
</dbReference>
<accession>G7V9W2</accession>
<dbReference type="PANTHER" id="PTHR22749">
    <property type="entry name" value="RIBOFLAVIN KINASE/FMN ADENYLYLTRANSFERASE"/>
    <property type="match status" value="1"/>
</dbReference>
<evidence type="ECO:0000256" key="7">
    <source>
        <dbReference type="ARBA" id="ARBA00022741"/>
    </source>
</evidence>
<dbReference type="InterPro" id="IPR023465">
    <property type="entry name" value="Riboflavin_kinase_dom_sf"/>
</dbReference>
<dbReference type="PIRSF" id="PIRSF004491">
    <property type="entry name" value="FAD_Synth"/>
    <property type="match status" value="1"/>
</dbReference>
<keyword evidence="5 14" id="KW-0808">Transferase</keyword>
<dbReference type="SUPFAM" id="SSF82114">
    <property type="entry name" value="Riboflavin kinase-like"/>
    <property type="match status" value="1"/>
</dbReference>
<evidence type="ECO:0000256" key="8">
    <source>
        <dbReference type="ARBA" id="ARBA00022777"/>
    </source>
</evidence>
<comment type="pathway">
    <text evidence="2 14">Cofactor biosynthesis; FMN biosynthesis; FMN from riboflavin (ATP route): step 1/1.</text>
</comment>
<dbReference type="InterPro" id="IPR015864">
    <property type="entry name" value="FAD_synthase"/>
</dbReference>
<gene>
    <name evidence="16" type="ordered locus">Tlie_0929</name>
</gene>
<protein>
    <recommendedName>
        <fullName evidence="14">Riboflavin biosynthesis protein</fullName>
    </recommendedName>
    <domain>
        <recommendedName>
            <fullName evidence="14">Riboflavin kinase</fullName>
            <ecNumber evidence="14">2.7.1.26</ecNumber>
        </recommendedName>
        <alternativeName>
            <fullName evidence="14">Flavokinase</fullName>
        </alternativeName>
    </domain>
    <domain>
        <recommendedName>
            <fullName evidence="14">FMN adenylyltransferase</fullName>
            <ecNumber evidence="14">2.7.7.2</ecNumber>
        </recommendedName>
        <alternativeName>
            <fullName evidence="14">FAD pyrophosphorylase</fullName>
        </alternativeName>
        <alternativeName>
            <fullName evidence="14">FAD synthase</fullName>
        </alternativeName>
    </domain>
</protein>
<evidence type="ECO:0000256" key="6">
    <source>
        <dbReference type="ARBA" id="ARBA00022695"/>
    </source>
</evidence>
<evidence type="ECO:0000313" key="16">
    <source>
        <dbReference type="EMBL" id="AER66662.1"/>
    </source>
</evidence>
<reference evidence="17" key="1">
    <citation type="submission" date="2011-10" db="EMBL/GenBank/DDBJ databases">
        <title>The complete genome of chromosome of Thermovirga lienii DSM 17291.</title>
        <authorList>
            <consortium name="US DOE Joint Genome Institute (JGI-PGF)"/>
            <person name="Lucas S."/>
            <person name="Copeland A."/>
            <person name="Lapidus A."/>
            <person name="Glavina del Rio T."/>
            <person name="Dalin E."/>
            <person name="Tice H."/>
            <person name="Bruce D."/>
            <person name="Goodwin L."/>
            <person name="Pitluck S."/>
            <person name="Peters L."/>
            <person name="Mikhailova N."/>
            <person name="Saunders E."/>
            <person name="Kyrpides N."/>
            <person name="Mavromatis K."/>
            <person name="Ivanova N."/>
            <person name="Last F.I."/>
            <person name="Brettin T."/>
            <person name="Detter J.C."/>
            <person name="Han C."/>
            <person name="Larimer F."/>
            <person name="Land M."/>
            <person name="Hauser L."/>
            <person name="Markowitz V."/>
            <person name="Cheng J.-F."/>
            <person name="Hugenholtz P."/>
            <person name="Woyke T."/>
            <person name="Wu D."/>
            <person name="Spring S."/>
            <person name="Schroeder M."/>
            <person name="Brambilla E.-M."/>
            <person name="Klenk H.-P."/>
            <person name="Eisen J.A."/>
        </authorList>
    </citation>
    <scope>NUCLEOTIDE SEQUENCE [LARGE SCALE GENOMIC DNA]</scope>
    <source>
        <strain evidence="17">ATCC BAA-1197 / DSM 17291 / Cas60314</strain>
    </source>
</reference>
<dbReference type="GO" id="GO:0009231">
    <property type="term" value="P:riboflavin biosynthetic process"/>
    <property type="evidence" value="ECO:0007669"/>
    <property type="project" value="InterPro"/>
</dbReference>
<evidence type="ECO:0000313" key="17">
    <source>
        <dbReference type="Proteomes" id="UP000005868"/>
    </source>
</evidence>
<comment type="pathway">
    <text evidence="1 14">Cofactor biosynthesis; FAD biosynthesis; FAD from FMN: step 1/1.</text>
</comment>
<evidence type="ECO:0000256" key="1">
    <source>
        <dbReference type="ARBA" id="ARBA00004726"/>
    </source>
</evidence>
<evidence type="ECO:0000256" key="4">
    <source>
        <dbReference type="ARBA" id="ARBA00022643"/>
    </source>
</evidence>
<dbReference type="EMBL" id="CP003096">
    <property type="protein sequence ID" value="AER66662.1"/>
    <property type="molecule type" value="Genomic_DNA"/>
</dbReference>
<feature type="domain" description="Riboflavin kinase" evidence="15">
    <location>
        <begin position="165"/>
        <end position="290"/>
    </location>
</feature>
<dbReference type="PANTHER" id="PTHR22749:SF6">
    <property type="entry name" value="RIBOFLAVIN KINASE"/>
    <property type="match status" value="1"/>
</dbReference>
<dbReference type="GO" id="GO:0003919">
    <property type="term" value="F:FMN adenylyltransferase activity"/>
    <property type="evidence" value="ECO:0007669"/>
    <property type="project" value="UniProtKB-UniRule"/>
</dbReference>
<keyword evidence="9 14" id="KW-0274">FAD</keyword>
<dbReference type="InterPro" id="IPR002606">
    <property type="entry name" value="Riboflavin_kinase_bac"/>
</dbReference>
<evidence type="ECO:0000256" key="5">
    <source>
        <dbReference type="ARBA" id="ARBA00022679"/>
    </source>
</evidence>
<dbReference type="OrthoDB" id="9803667at2"/>
<dbReference type="HOGENOM" id="CLU_048437_0_2_0"/>
<dbReference type="GO" id="GO:0006747">
    <property type="term" value="P:FAD biosynthetic process"/>
    <property type="evidence" value="ECO:0007669"/>
    <property type="project" value="UniProtKB-UniRule"/>
</dbReference>
<dbReference type="Proteomes" id="UP000005868">
    <property type="component" value="Chromosome"/>
</dbReference>
<dbReference type="EC" id="2.7.1.26" evidence="14"/>
<dbReference type="UniPathway" id="UPA00276">
    <property type="reaction ID" value="UER00406"/>
</dbReference>
<dbReference type="SUPFAM" id="SSF52374">
    <property type="entry name" value="Nucleotidylyl transferase"/>
    <property type="match status" value="1"/>
</dbReference>
<dbReference type="KEGG" id="tli:Tlie_0929"/>
<keyword evidence="3 14" id="KW-0285">Flavoprotein</keyword>
<evidence type="ECO:0000256" key="9">
    <source>
        <dbReference type="ARBA" id="ARBA00022827"/>
    </source>
</evidence>
<dbReference type="InterPro" id="IPR015865">
    <property type="entry name" value="Riboflavin_kinase_bac/euk"/>
</dbReference>
<dbReference type="NCBIfam" id="TIGR00083">
    <property type="entry name" value="ribF"/>
    <property type="match status" value="1"/>
</dbReference>
<keyword evidence="6 14" id="KW-0548">Nucleotidyltransferase</keyword>
<dbReference type="EC" id="2.7.7.2" evidence="14"/>
<dbReference type="InterPro" id="IPR023468">
    <property type="entry name" value="Riboflavin_kinase"/>
</dbReference>
<dbReference type="GO" id="GO:0008531">
    <property type="term" value="F:riboflavin kinase activity"/>
    <property type="evidence" value="ECO:0007669"/>
    <property type="project" value="UniProtKB-UniRule"/>
</dbReference>
<dbReference type="eggNOG" id="COG0196">
    <property type="taxonomic scope" value="Bacteria"/>
</dbReference>
<organism evidence="16 17">
    <name type="scientific">Thermovirga lienii (strain ATCC BAA-1197 / DSM 17291 / Cas60314)</name>
    <dbReference type="NCBI Taxonomy" id="580340"/>
    <lineage>
        <taxon>Bacteria</taxon>
        <taxon>Thermotogati</taxon>
        <taxon>Synergistota</taxon>
        <taxon>Synergistia</taxon>
        <taxon>Synergistales</taxon>
        <taxon>Thermovirgaceae</taxon>
        <taxon>Thermovirga</taxon>
    </lineage>
</organism>
<sequence length="306" mass="34462">MIVVLGAFDGFHKGHQALFDAASKMTLRLEDSWGVVTFSPHPQAVLSSDGFTFLFTEREREILARFFGIPELVRIQFTRKLAEMEPEDFVCFLEERFFIRGLVVGEDFRFGRLRKGNASMLKELAHVRGWQTSIVPQVSFDGDKISSSKIRVLVSLGDVRTAGNMLGYPFFLNGSVSHGEGRGRSLGFPTANIVPCTGKILPDRGVYAGAAAVEGEIFPAAINIGFNPTFEGIRSLRVEAHIVGFKGDIYNKKITIFFLEKIRQESKFLKVEELVEQIKKDVKATTDYWKREKKFKRVISMLGMHV</sequence>
<keyword evidence="10 14" id="KW-0067">ATP-binding</keyword>
<keyword evidence="7 14" id="KW-0547">Nucleotide-binding</keyword>
<reference evidence="16 17" key="2">
    <citation type="journal article" date="2012" name="Stand. Genomic Sci.">
        <title>Genome sequence of the moderately thermophilic, amino-acid-degrading and sulfur-reducing bacterium Thermovirga lienii type strain (Cas60314(T)).</title>
        <authorList>
            <person name="Goker M."/>
            <person name="Saunders E."/>
            <person name="Lapidus A."/>
            <person name="Nolan M."/>
            <person name="Lucas S."/>
            <person name="Hammon N."/>
            <person name="Deshpande S."/>
            <person name="Cheng J.F."/>
            <person name="Han C."/>
            <person name="Tapia R."/>
            <person name="Goodwin L.A."/>
            <person name="Pitluck S."/>
            <person name="Liolios K."/>
            <person name="Mavromatis K."/>
            <person name="Pagani I."/>
            <person name="Ivanova N."/>
            <person name="Mikhailova N."/>
            <person name="Pati A."/>
            <person name="Chen A."/>
            <person name="Palaniappan K."/>
            <person name="Land M."/>
            <person name="Chang Y.J."/>
            <person name="Jeffries C.D."/>
            <person name="Brambilla E.M."/>
            <person name="Rohde M."/>
            <person name="Spring S."/>
            <person name="Detter J.C."/>
            <person name="Woyke T."/>
            <person name="Bristow J."/>
            <person name="Eisen J.A."/>
            <person name="Markowitz V."/>
            <person name="Hugenholtz P."/>
            <person name="Kyrpides N.C."/>
            <person name="Klenk H.P."/>
        </authorList>
    </citation>
    <scope>NUCLEOTIDE SEQUENCE [LARGE SCALE GENOMIC DNA]</scope>
    <source>
        <strain evidence="17">ATCC BAA-1197 / DSM 17291 / Cas60314</strain>
    </source>
</reference>
<evidence type="ECO:0000256" key="12">
    <source>
        <dbReference type="ARBA" id="ARBA00047880"/>
    </source>
</evidence>
<dbReference type="GO" id="GO:0005524">
    <property type="term" value="F:ATP binding"/>
    <property type="evidence" value="ECO:0007669"/>
    <property type="project" value="UniProtKB-UniRule"/>
</dbReference>
<dbReference type="Gene3D" id="3.40.50.620">
    <property type="entry name" value="HUPs"/>
    <property type="match status" value="1"/>
</dbReference>
<dbReference type="UniPathway" id="UPA00277">
    <property type="reaction ID" value="UER00407"/>
</dbReference>
<evidence type="ECO:0000259" key="15">
    <source>
        <dbReference type="SMART" id="SM00904"/>
    </source>
</evidence>
<evidence type="ECO:0000256" key="3">
    <source>
        <dbReference type="ARBA" id="ARBA00022630"/>
    </source>
</evidence>
<dbReference type="CDD" id="cd02064">
    <property type="entry name" value="FAD_synthetase_N"/>
    <property type="match status" value="1"/>
</dbReference>
<dbReference type="Gene3D" id="2.40.30.30">
    <property type="entry name" value="Riboflavin kinase-like"/>
    <property type="match status" value="1"/>
</dbReference>
<evidence type="ECO:0000256" key="13">
    <source>
        <dbReference type="ARBA" id="ARBA00049494"/>
    </source>
</evidence>
<keyword evidence="8 14" id="KW-0418">Kinase</keyword>
<dbReference type="STRING" id="580340.Tlie_0929"/>
<evidence type="ECO:0000256" key="10">
    <source>
        <dbReference type="ARBA" id="ARBA00022840"/>
    </source>
</evidence>
<evidence type="ECO:0000256" key="11">
    <source>
        <dbReference type="ARBA" id="ARBA00023268"/>
    </source>
</evidence>
<keyword evidence="17" id="KW-1185">Reference proteome</keyword>
<comment type="similarity">
    <text evidence="14">Belongs to the ribF family.</text>
</comment>
<dbReference type="Pfam" id="PF01687">
    <property type="entry name" value="Flavokinase"/>
    <property type="match status" value="1"/>
</dbReference>